<dbReference type="InterPro" id="IPR005184">
    <property type="entry name" value="DUF306_Meta_HslJ"/>
</dbReference>
<reference evidence="2 3" key="1">
    <citation type="submission" date="2015-05" db="EMBL/GenBank/DDBJ databases">
        <title>Photobacterium galathea sp. nov.</title>
        <authorList>
            <person name="Machado H."/>
            <person name="Gram L."/>
        </authorList>
    </citation>
    <scope>NUCLEOTIDE SEQUENCE [LARGE SCALE GENOMIC DNA]</scope>
    <source>
        <strain evidence="2 3">CGMCC 1.12159</strain>
    </source>
</reference>
<organism evidence="2 3">
    <name type="scientific">Photobacterium aquae</name>
    <dbReference type="NCBI Taxonomy" id="1195763"/>
    <lineage>
        <taxon>Bacteria</taxon>
        <taxon>Pseudomonadati</taxon>
        <taxon>Pseudomonadota</taxon>
        <taxon>Gammaproteobacteria</taxon>
        <taxon>Vibrionales</taxon>
        <taxon>Vibrionaceae</taxon>
        <taxon>Photobacterium</taxon>
    </lineage>
</organism>
<dbReference type="Gene3D" id="2.40.128.270">
    <property type="match status" value="1"/>
</dbReference>
<dbReference type="AlphaFoldDB" id="A0A0J1GV38"/>
<accession>A0A0J1GV38</accession>
<dbReference type="RefSeq" id="WP_047880418.1">
    <property type="nucleotide sequence ID" value="NZ_LDOT01000030.1"/>
</dbReference>
<keyword evidence="3" id="KW-1185">Reference proteome</keyword>
<comment type="caution">
    <text evidence="2">The sequence shown here is derived from an EMBL/GenBank/DDBJ whole genome shotgun (WGS) entry which is preliminary data.</text>
</comment>
<evidence type="ECO:0000259" key="1">
    <source>
        <dbReference type="Pfam" id="PF03724"/>
    </source>
</evidence>
<evidence type="ECO:0000313" key="2">
    <source>
        <dbReference type="EMBL" id="KLV03618.1"/>
    </source>
</evidence>
<dbReference type="OrthoDB" id="5600341at2"/>
<dbReference type="InterPro" id="IPR053147">
    <property type="entry name" value="Hsp_HslJ-like"/>
</dbReference>
<name>A0A0J1GV38_9GAMM</name>
<dbReference type="Proteomes" id="UP000036097">
    <property type="component" value="Unassembled WGS sequence"/>
</dbReference>
<dbReference type="InterPro" id="IPR038670">
    <property type="entry name" value="HslJ-like_sf"/>
</dbReference>
<dbReference type="PATRIC" id="fig|1195763.3.peg.3993"/>
<proteinExistence type="predicted"/>
<dbReference type="EMBL" id="LDOT01000030">
    <property type="protein sequence ID" value="KLV03618.1"/>
    <property type="molecule type" value="Genomic_DNA"/>
</dbReference>
<dbReference type="PANTHER" id="PTHR35535:SF1">
    <property type="entry name" value="HEAT SHOCK PROTEIN HSLJ"/>
    <property type="match status" value="1"/>
</dbReference>
<gene>
    <name evidence="2" type="ORF">ABT56_18675</name>
</gene>
<dbReference type="Pfam" id="PF03724">
    <property type="entry name" value="META"/>
    <property type="match status" value="1"/>
</dbReference>
<sequence>MKKWLLPLLAIPLFLTGCESETPQGFSVQNIQQSWVLTKVDGKDVTINEPRTIPGMAIDADLKVSGFSGCNRFFGQAEIRDSNKFRLANMGATKMACIQDDQATIEAVMTQSLQEWNNASLENNILTLTSEQHILTFMPEAITDNENDQ</sequence>
<feature type="domain" description="DUF306" evidence="1">
    <location>
        <begin position="31"/>
        <end position="137"/>
    </location>
</feature>
<protein>
    <submittedName>
        <fullName evidence="2">Heat-shock protein HslJ</fullName>
    </submittedName>
</protein>
<evidence type="ECO:0000313" key="3">
    <source>
        <dbReference type="Proteomes" id="UP000036097"/>
    </source>
</evidence>
<dbReference type="PROSITE" id="PS51257">
    <property type="entry name" value="PROKAR_LIPOPROTEIN"/>
    <property type="match status" value="1"/>
</dbReference>
<dbReference type="PANTHER" id="PTHR35535">
    <property type="entry name" value="HEAT SHOCK PROTEIN HSLJ"/>
    <property type="match status" value="1"/>
</dbReference>
<dbReference type="STRING" id="1195763.ABT56_18675"/>